<protein>
    <submittedName>
        <fullName evidence="1">Uncharacterized protein</fullName>
    </submittedName>
</protein>
<proteinExistence type="predicted"/>
<gene>
    <name evidence="1" type="ORF">MCM2015_pMC2_49</name>
</gene>
<reference evidence="1" key="1">
    <citation type="journal article" date="2016" name="Sci. Rep.">
        <title>Genomics of high molecular weight plasmids isolated from an on-farm biopurification system.</title>
        <authorList>
            <person name="Martini M.C."/>
            <person name="Wibberg D."/>
            <person name="Lozano M."/>
            <person name="Torres Tejerizo G."/>
            <person name="Albicoro F.J."/>
            <person name="Jaenicke S."/>
            <person name="van Elsas J.D."/>
            <person name="Petroni A."/>
            <person name="Garcillan-Barcia M.P."/>
            <person name="de la Cruz F."/>
            <person name="Schluter A."/>
            <person name="Puhler A."/>
            <person name="Pistorio M."/>
            <person name="Lagares A."/>
            <person name="Del Papa M.F."/>
        </authorList>
    </citation>
    <scope>NUCLEOTIDE SEQUENCE</scope>
    <source>
        <plasmid evidence="1">pMC2</plasmid>
    </source>
</reference>
<keyword evidence="1" id="KW-0614">Plasmid</keyword>
<dbReference type="EMBL" id="LT158602">
    <property type="protein sequence ID" value="CVK35541.1"/>
    <property type="molecule type" value="Genomic_DNA"/>
</dbReference>
<sequence>MHLGGQLQKGLFKSSKGPILPEQLVVFLRGAHRFAVSGIQGFLASKARKHATMQFEHGRAGAG</sequence>
<geneLocation type="plasmid" evidence="1">
    <name>pMC2</name>
</geneLocation>
<accession>A0A193SD50</accession>
<evidence type="ECO:0000313" key="1">
    <source>
        <dbReference type="EMBL" id="CVK35541.1"/>
    </source>
</evidence>
<organism evidence="1">
    <name type="scientific">biofilter metagenome</name>
    <dbReference type="NCBI Taxonomy" id="1070537"/>
    <lineage>
        <taxon>unclassified sequences</taxon>
        <taxon>metagenomes</taxon>
        <taxon>ecological metagenomes</taxon>
    </lineage>
</organism>
<name>A0A193SD50_9ZZZZ</name>
<dbReference type="AlphaFoldDB" id="A0A193SD50"/>